<dbReference type="InterPro" id="IPR008920">
    <property type="entry name" value="TF_FadR/GntR_C"/>
</dbReference>
<dbReference type="InterPro" id="IPR011711">
    <property type="entry name" value="GntR_C"/>
</dbReference>
<dbReference type="Gene3D" id="1.10.10.10">
    <property type="entry name" value="Winged helix-like DNA-binding domain superfamily/Winged helix DNA-binding domain"/>
    <property type="match status" value="1"/>
</dbReference>
<comment type="caution">
    <text evidence="5">The sequence shown here is derived from an EMBL/GenBank/DDBJ whole genome shotgun (WGS) entry which is preliminary data.</text>
</comment>
<dbReference type="PANTHER" id="PTHR43537:SF49">
    <property type="entry name" value="TRANSCRIPTIONAL REGULATORY PROTEIN"/>
    <property type="match status" value="1"/>
</dbReference>
<dbReference type="PROSITE" id="PS50949">
    <property type="entry name" value="HTH_GNTR"/>
    <property type="match status" value="1"/>
</dbReference>
<dbReference type="SUPFAM" id="SSF48008">
    <property type="entry name" value="GntR ligand-binding domain-like"/>
    <property type="match status" value="1"/>
</dbReference>
<feature type="domain" description="HTH gntR-type" evidence="4">
    <location>
        <begin position="9"/>
        <end position="76"/>
    </location>
</feature>
<dbReference type="InterPro" id="IPR036390">
    <property type="entry name" value="WH_DNA-bd_sf"/>
</dbReference>
<name>A0A8J2YUV3_9PROT</name>
<dbReference type="Gene3D" id="1.20.120.530">
    <property type="entry name" value="GntR ligand-binding domain-like"/>
    <property type="match status" value="1"/>
</dbReference>
<evidence type="ECO:0000313" key="6">
    <source>
        <dbReference type="Proteomes" id="UP000646365"/>
    </source>
</evidence>
<dbReference type="Pfam" id="PF00392">
    <property type="entry name" value="GntR"/>
    <property type="match status" value="1"/>
</dbReference>
<gene>
    <name evidence="5" type="ORF">GCM10011611_28990</name>
</gene>
<dbReference type="SUPFAM" id="SSF46785">
    <property type="entry name" value="Winged helix' DNA-binding domain"/>
    <property type="match status" value="1"/>
</dbReference>
<dbReference type="EMBL" id="BMJQ01000007">
    <property type="protein sequence ID" value="GGF21092.1"/>
    <property type="molecule type" value="Genomic_DNA"/>
</dbReference>
<dbReference type="Pfam" id="PF07729">
    <property type="entry name" value="FCD"/>
    <property type="match status" value="1"/>
</dbReference>
<dbReference type="GO" id="GO:0003677">
    <property type="term" value="F:DNA binding"/>
    <property type="evidence" value="ECO:0007669"/>
    <property type="project" value="UniProtKB-KW"/>
</dbReference>
<evidence type="ECO:0000259" key="4">
    <source>
        <dbReference type="PROSITE" id="PS50949"/>
    </source>
</evidence>
<dbReference type="Proteomes" id="UP000646365">
    <property type="component" value="Unassembled WGS sequence"/>
</dbReference>
<dbReference type="SMART" id="SM00895">
    <property type="entry name" value="FCD"/>
    <property type="match status" value="1"/>
</dbReference>
<evidence type="ECO:0000256" key="1">
    <source>
        <dbReference type="ARBA" id="ARBA00023015"/>
    </source>
</evidence>
<reference evidence="5" key="2">
    <citation type="submission" date="2020-09" db="EMBL/GenBank/DDBJ databases">
        <authorList>
            <person name="Sun Q."/>
            <person name="Zhou Y."/>
        </authorList>
    </citation>
    <scope>NUCLEOTIDE SEQUENCE</scope>
    <source>
        <strain evidence="5">CGMCC 1.15725</strain>
    </source>
</reference>
<evidence type="ECO:0000313" key="5">
    <source>
        <dbReference type="EMBL" id="GGF21092.1"/>
    </source>
</evidence>
<dbReference type="RefSeq" id="WP_189046926.1">
    <property type="nucleotide sequence ID" value="NZ_BMJQ01000007.1"/>
</dbReference>
<keyword evidence="1" id="KW-0805">Transcription regulation</keyword>
<evidence type="ECO:0000256" key="3">
    <source>
        <dbReference type="ARBA" id="ARBA00023163"/>
    </source>
</evidence>
<dbReference type="SMART" id="SM00345">
    <property type="entry name" value="HTH_GNTR"/>
    <property type="match status" value="1"/>
</dbReference>
<dbReference type="GO" id="GO:0003700">
    <property type="term" value="F:DNA-binding transcription factor activity"/>
    <property type="evidence" value="ECO:0007669"/>
    <property type="project" value="InterPro"/>
</dbReference>
<protein>
    <submittedName>
        <fullName evidence="5">Transcriptional regulator</fullName>
    </submittedName>
</protein>
<evidence type="ECO:0000256" key="2">
    <source>
        <dbReference type="ARBA" id="ARBA00023125"/>
    </source>
</evidence>
<dbReference type="PANTHER" id="PTHR43537">
    <property type="entry name" value="TRANSCRIPTIONAL REGULATOR, GNTR FAMILY"/>
    <property type="match status" value="1"/>
</dbReference>
<keyword evidence="3" id="KW-0804">Transcription</keyword>
<dbReference type="InterPro" id="IPR000524">
    <property type="entry name" value="Tscrpt_reg_HTH_GntR"/>
</dbReference>
<keyword evidence="2" id="KW-0238">DNA-binding</keyword>
<organism evidence="5 6">
    <name type="scientific">Aliidongia dinghuensis</name>
    <dbReference type="NCBI Taxonomy" id="1867774"/>
    <lineage>
        <taxon>Bacteria</taxon>
        <taxon>Pseudomonadati</taxon>
        <taxon>Pseudomonadota</taxon>
        <taxon>Alphaproteobacteria</taxon>
        <taxon>Rhodospirillales</taxon>
        <taxon>Dongiaceae</taxon>
        <taxon>Aliidongia</taxon>
    </lineage>
</organism>
<reference evidence="5" key="1">
    <citation type="journal article" date="2014" name="Int. J. Syst. Evol. Microbiol.">
        <title>Complete genome sequence of Corynebacterium casei LMG S-19264T (=DSM 44701T), isolated from a smear-ripened cheese.</title>
        <authorList>
            <consortium name="US DOE Joint Genome Institute (JGI-PGF)"/>
            <person name="Walter F."/>
            <person name="Albersmeier A."/>
            <person name="Kalinowski J."/>
            <person name="Ruckert C."/>
        </authorList>
    </citation>
    <scope>NUCLEOTIDE SEQUENCE</scope>
    <source>
        <strain evidence="5">CGMCC 1.15725</strain>
    </source>
</reference>
<sequence>MSGEAAARPGQQLKATLRLRELLLSGEVKPGERVAEIPLAARLGVSRTPLRLALTTLAHEGLLDVLPSGGFAVRDFDPADIADAIELRGVLEGTAARLAAERLANPAELAPLRAAVEAMDPLVRTPGAEVDFERYVAANALFHARLLDLAKSSMLRRAMAQAMALPFASPSSFVLAQADLPESREILFLAQAQHRAILEAIEAREGARAEALGREHARLAKQNLKLALGDAALLATMPGGALIRRAAPQGGRKIAS</sequence>
<dbReference type="AlphaFoldDB" id="A0A8J2YUV3"/>
<keyword evidence="6" id="KW-1185">Reference proteome</keyword>
<dbReference type="InterPro" id="IPR036388">
    <property type="entry name" value="WH-like_DNA-bd_sf"/>
</dbReference>
<accession>A0A8J2YUV3</accession>
<proteinExistence type="predicted"/>